<dbReference type="SUPFAM" id="SSF53062">
    <property type="entry name" value="PTS system fructose IIA component-like"/>
    <property type="match status" value="1"/>
</dbReference>
<evidence type="ECO:0000313" key="10">
    <source>
        <dbReference type="Proteomes" id="UP000237797"/>
    </source>
</evidence>
<dbReference type="PROSITE" id="PS51096">
    <property type="entry name" value="PTS_EIIA_TYPE_4"/>
    <property type="match status" value="1"/>
</dbReference>
<evidence type="ECO:0000256" key="4">
    <source>
        <dbReference type="ARBA" id="ARBA00022597"/>
    </source>
</evidence>
<dbReference type="InterPro" id="IPR051471">
    <property type="entry name" value="Bacterial_PTS_sugar_comp"/>
</dbReference>
<evidence type="ECO:0000256" key="2">
    <source>
        <dbReference type="ARBA" id="ARBA00022448"/>
    </source>
</evidence>
<evidence type="ECO:0000256" key="6">
    <source>
        <dbReference type="ARBA" id="ARBA00022683"/>
    </source>
</evidence>
<dbReference type="GO" id="GO:0016020">
    <property type="term" value="C:membrane"/>
    <property type="evidence" value="ECO:0007669"/>
    <property type="project" value="InterPro"/>
</dbReference>
<dbReference type="GO" id="GO:0009401">
    <property type="term" value="P:phosphoenolpyruvate-dependent sugar phosphotransferase system"/>
    <property type="evidence" value="ECO:0007669"/>
    <property type="project" value="UniProtKB-KW"/>
</dbReference>
<evidence type="ECO:0000259" key="8">
    <source>
        <dbReference type="PROSITE" id="PS51096"/>
    </source>
</evidence>
<keyword evidence="3" id="KW-0963">Cytoplasm</keyword>
<keyword evidence="10" id="KW-1185">Reference proteome</keyword>
<proteinExistence type="predicted"/>
<keyword evidence="4" id="KW-0762">Sugar transport</keyword>
<evidence type="ECO:0000256" key="1">
    <source>
        <dbReference type="ARBA" id="ARBA00004496"/>
    </source>
</evidence>
<keyword evidence="2" id="KW-0813">Transport</keyword>
<comment type="subcellular location">
    <subcellularLocation>
        <location evidence="1">Cytoplasm</location>
    </subcellularLocation>
</comment>
<evidence type="ECO:0000256" key="5">
    <source>
        <dbReference type="ARBA" id="ARBA00022679"/>
    </source>
</evidence>
<dbReference type="PANTHER" id="PTHR33799:SF1">
    <property type="entry name" value="PTS SYSTEM MANNOSE-SPECIFIC EIIAB COMPONENT-RELATED"/>
    <property type="match status" value="1"/>
</dbReference>
<dbReference type="Gene3D" id="3.40.50.510">
    <property type="entry name" value="Phosphotransferase system, mannose-type IIA component"/>
    <property type="match status" value="1"/>
</dbReference>
<dbReference type="Pfam" id="PF03610">
    <property type="entry name" value="EIIA-man"/>
    <property type="match status" value="1"/>
</dbReference>
<evidence type="ECO:0000313" key="9">
    <source>
        <dbReference type="EMBL" id="PRX40600.1"/>
    </source>
</evidence>
<dbReference type="AlphaFoldDB" id="A0A2T0LER5"/>
<gene>
    <name evidence="9" type="ORF">CLV97_11278</name>
</gene>
<feature type="domain" description="PTS EIIA type-4" evidence="8">
    <location>
        <begin position="1"/>
        <end position="124"/>
    </location>
</feature>
<evidence type="ECO:0000256" key="7">
    <source>
        <dbReference type="ARBA" id="ARBA00022777"/>
    </source>
</evidence>
<name>A0A2T0LER5_9BACL</name>
<sequence>MIGIVLVGHGAFATALRSSVEMIAGKQPKMADVSFDLRDSDEDLEKKLRAAVSGLGTVTGILFLADLVGGTPFRVSALISREWERTCVIGGANLSMILEVLPARDHLLLEQVKEKAIHAGREGIKAFP</sequence>
<dbReference type="GO" id="GO:0005737">
    <property type="term" value="C:cytoplasm"/>
    <property type="evidence" value="ECO:0007669"/>
    <property type="project" value="UniProtKB-SubCell"/>
</dbReference>
<reference evidence="9 10" key="1">
    <citation type="submission" date="2018-03" db="EMBL/GenBank/DDBJ databases">
        <title>Genomic Encyclopedia of Archaeal and Bacterial Type Strains, Phase II (KMG-II): from individual species to whole genera.</title>
        <authorList>
            <person name="Goeker M."/>
        </authorList>
    </citation>
    <scope>NUCLEOTIDE SEQUENCE [LARGE SCALE GENOMIC DNA]</scope>
    <source>
        <strain evidence="9 10">DSM 44946</strain>
    </source>
</reference>
<accession>A0A2T0LER5</accession>
<dbReference type="InterPro" id="IPR033887">
    <property type="entry name" value="PTS_IIA_man"/>
</dbReference>
<keyword evidence="7" id="KW-0418">Kinase</keyword>
<dbReference type="Proteomes" id="UP000237797">
    <property type="component" value="Unassembled WGS sequence"/>
</dbReference>
<dbReference type="CDD" id="cd00006">
    <property type="entry name" value="PTS_IIA_man"/>
    <property type="match status" value="1"/>
</dbReference>
<dbReference type="GO" id="GO:0016301">
    <property type="term" value="F:kinase activity"/>
    <property type="evidence" value="ECO:0007669"/>
    <property type="project" value="UniProtKB-KW"/>
</dbReference>
<protein>
    <submittedName>
        <fullName evidence="9">PTS system N-acetylgalactosamine-specific IIA component/PTS system mannose-specific IIA component</fullName>
    </submittedName>
</protein>
<dbReference type="PANTHER" id="PTHR33799">
    <property type="entry name" value="PTS PERMEASE-RELATED-RELATED"/>
    <property type="match status" value="1"/>
</dbReference>
<keyword evidence="6" id="KW-0598">Phosphotransferase system</keyword>
<keyword evidence="5" id="KW-0808">Transferase</keyword>
<dbReference type="EMBL" id="PVNE01000012">
    <property type="protein sequence ID" value="PRX40600.1"/>
    <property type="molecule type" value="Genomic_DNA"/>
</dbReference>
<evidence type="ECO:0000256" key="3">
    <source>
        <dbReference type="ARBA" id="ARBA00022490"/>
    </source>
</evidence>
<dbReference type="RefSeq" id="WP_170070427.1">
    <property type="nucleotide sequence ID" value="NZ_PVNE01000012.1"/>
</dbReference>
<dbReference type="InterPro" id="IPR036662">
    <property type="entry name" value="PTS_EIIA_man-typ_sf"/>
</dbReference>
<organism evidence="9 10">
    <name type="scientific">Planifilum fimeticola</name>
    <dbReference type="NCBI Taxonomy" id="201975"/>
    <lineage>
        <taxon>Bacteria</taxon>
        <taxon>Bacillati</taxon>
        <taxon>Bacillota</taxon>
        <taxon>Bacilli</taxon>
        <taxon>Bacillales</taxon>
        <taxon>Thermoactinomycetaceae</taxon>
        <taxon>Planifilum</taxon>
    </lineage>
</organism>
<dbReference type="InterPro" id="IPR004701">
    <property type="entry name" value="PTS_EIIA_man-typ"/>
</dbReference>
<comment type="caution">
    <text evidence="9">The sequence shown here is derived from an EMBL/GenBank/DDBJ whole genome shotgun (WGS) entry which is preliminary data.</text>
</comment>